<organism evidence="2 3">
    <name type="scientific">Nitrosospira multiformis</name>
    <dbReference type="NCBI Taxonomy" id="1231"/>
    <lineage>
        <taxon>Bacteria</taxon>
        <taxon>Pseudomonadati</taxon>
        <taxon>Pseudomonadota</taxon>
        <taxon>Betaproteobacteria</taxon>
        <taxon>Nitrosomonadales</taxon>
        <taxon>Nitrosomonadaceae</taxon>
        <taxon>Nitrosospira</taxon>
    </lineage>
</organism>
<evidence type="ECO:0000313" key="2">
    <source>
        <dbReference type="EMBL" id="PTQ82138.1"/>
    </source>
</evidence>
<evidence type="ECO:0000313" key="3">
    <source>
        <dbReference type="Proteomes" id="UP000244152"/>
    </source>
</evidence>
<accession>A0A2T5IE90</accession>
<dbReference type="EMBL" id="QAOK01000006">
    <property type="protein sequence ID" value="PTQ82138.1"/>
    <property type="molecule type" value="Genomic_DNA"/>
</dbReference>
<sequence>MEDIITGRFETGDEARAAAASLVDSVNENDIFILFDNQPGALDSDRDAARTNGQGGAKGAAKGTATGAGSRGIAAGIASTVVEGPAGAVAALGGYTGSAAAGSLPGEDKGANKVPHAQAGLLLAVRVANANNKQRIIDCLRQHVGRGH</sequence>
<dbReference type="AlphaFoldDB" id="A0A2T5IE90"/>
<feature type="compositionally biased region" description="Low complexity" evidence="1">
    <location>
        <begin position="59"/>
        <end position="70"/>
    </location>
</feature>
<evidence type="ECO:0000256" key="1">
    <source>
        <dbReference type="SAM" id="MobiDB-lite"/>
    </source>
</evidence>
<comment type="caution">
    <text evidence="2">The sequence shown here is derived from an EMBL/GenBank/DDBJ whole genome shotgun (WGS) entry which is preliminary data.</text>
</comment>
<reference evidence="2 3" key="1">
    <citation type="submission" date="2018-04" db="EMBL/GenBank/DDBJ databases">
        <title>Active sludge and wastewater microbial communities from Klosterneuburg, Austria.</title>
        <authorList>
            <person name="Wagner M."/>
        </authorList>
    </citation>
    <scope>NUCLEOTIDE SEQUENCE [LARGE SCALE GENOMIC DNA]</scope>
    <source>
        <strain evidence="2 3">Nl12</strain>
    </source>
</reference>
<feature type="region of interest" description="Disordered" evidence="1">
    <location>
        <begin position="44"/>
        <end position="70"/>
    </location>
</feature>
<gene>
    <name evidence="2" type="ORF">C8R21_106119</name>
</gene>
<proteinExistence type="predicted"/>
<dbReference type="Proteomes" id="UP000244152">
    <property type="component" value="Unassembled WGS sequence"/>
</dbReference>
<name>A0A2T5IE90_9PROT</name>
<dbReference type="RefSeq" id="WP_107761727.1">
    <property type="nucleotide sequence ID" value="NZ_QAOK01000006.1"/>
</dbReference>
<protein>
    <submittedName>
        <fullName evidence="2">Uncharacterized protein</fullName>
    </submittedName>
</protein>